<sequence length="201" mass="22190">MSEIAKAFYDEYKKSPVRVKVLDVFLIYALATAGVQFAYMLLVGTFPFNAFLSGFLSCVGFFALTVCLRMQVDPGNKDFAGISPERAFADYCLANLVLHLVVDPSELKPLQALFDDRDDAIKHGISVLGTRYEVHRHHPPLVYGRTMGGAPEQSEGCAVCKVDSGPGGQPCYGIITYQMPNLSARMVPILHKFCLEHLQPK</sequence>
<dbReference type="GO" id="GO:0008250">
    <property type="term" value="C:oligosaccharyltransferase complex"/>
    <property type="evidence" value="ECO:0007669"/>
    <property type="project" value="InterPro"/>
</dbReference>
<dbReference type="UniPathway" id="UPA00378"/>
<gene>
    <name evidence="12" type="ORF">TSOC_002411</name>
</gene>
<dbReference type="Pfam" id="PF02109">
    <property type="entry name" value="DAD"/>
    <property type="match status" value="1"/>
</dbReference>
<dbReference type="AlphaFoldDB" id="A0A2J8AEE3"/>
<keyword evidence="13" id="KW-1185">Reference proteome</keyword>
<proteinExistence type="inferred from homology"/>
<dbReference type="InterPro" id="IPR036140">
    <property type="entry name" value="PFN_sf"/>
</dbReference>
<keyword evidence="8 11" id="KW-0256">Endoplasmic reticulum</keyword>
<evidence type="ECO:0000256" key="7">
    <source>
        <dbReference type="ARBA" id="ARBA00022703"/>
    </source>
</evidence>
<reference evidence="12 13" key="1">
    <citation type="journal article" date="2017" name="Mol. Biol. Evol.">
        <title>The 4-celled Tetrabaena socialis nuclear genome reveals the essential components for genetic control of cell number at the origin of multicellularity in the volvocine lineage.</title>
        <authorList>
            <person name="Featherston J."/>
            <person name="Arakaki Y."/>
            <person name="Hanschen E.R."/>
            <person name="Ferris P.J."/>
            <person name="Michod R.E."/>
            <person name="Olson B.J.S.C."/>
            <person name="Nozaki H."/>
            <person name="Durand P.M."/>
        </authorList>
    </citation>
    <scope>NUCLEOTIDE SEQUENCE [LARGE SCALE GENOMIC DNA]</scope>
    <source>
        <strain evidence="12 13">NIES-571</strain>
    </source>
</reference>
<protein>
    <recommendedName>
        <fullName evidence="11">Dolichyl-diphosphooligosaccharide--protein glycosyltransferase subunit DAD1</fullName>
        <shortName evidence="11">Oligosaccharyl transferase subunit DAD1</shortName>
    </recommendedName>
</protein>
<accession>A0A2J8AEE3</accession>
<dbReference type="InterPro" id="IPR003038">
    <property type="entry name" value="DAD/Ost2"/>
</dbReference>
<evidence type="ECO:0000256" key="6">
    <source>
        <dbReference type="ARBA" id="ARBA00022692"/>
    </source>
</evidence>
<evidence type="ECO:0000256" key="11">
    <source>
        <dbReference type="RuleBase" id="RU361136"/>
    </source>
</evidence>
<comment type="subcellular location">
    <subcellularLocation>
        <location evidence="2 11">Endoplasmic reticulum membrane</location>
        <topology evidence="2 11">Multi-pass membrane protein</topology>
    </subcellularLocation>
</comment>
<dbReference type="OrthoDB" id="445566at2759"/>
<evidence type="ECO:0000256" key="3">
    <source>
        <dbReference type="ARBA" id="ARBA00004922"/>
    </source>
</evidence>
<comment type="caution">
    <text evidence="11">Lacks conserved residue(s) required for the propagation of feature annotation.</text>
</comment>
<dbReference type="PANTHER" id="PTHR10705:SF0">
    <property type="entry name" value="DOLICHYL-DIPHOSPHOOLIGOSACCHARIDE--PROTEIN GLYCOSYLTRANSFERASE SUBUNIT DAD1"/>
    <property type="match status" value="1"/>
</dbReference>
<evidence type="ECO:0000313" key="12">
    <source>
        <dbReference type="EMBL" id="PNH10887.1"/>
    </source>
</evidence>
<comment type="function">
    <text evidence="1 11">Subunit of the oligosaccharyl transferase (OST) complex that catalyzes the initial transfer of a defined glycan (Glc(3)Man(9)GlcNAc(2) in eukaryotes) from the lipid carrier dolichol-pyrophosphate to an asparagine residue within an Asn-X-Ser/Thr consensus motif in nascent polypeptide chains, the first step in protein N-glycosylation. N-glycosylation occurs cotranslationally and the complex associates with the Sec61 complex at the channel-forming translocon complex that mediates protein translocation across the endoplasmic reticulum (ER). All subunits are required for a maximal enzyme activity.</text>
</comment>
<feature type="transmembrane region" description="Helical" evidence="11">
    <location>
        <begin position="48"/>
        <end position="68"/>
    </location>
</feature>
<dbReference type="GO" id="GO:0006487">
    <property type="term" value="P:protein N-linked glycosylation"/>
    <property type="evidence" value="ECO:0007669"/>
    <property type="project" value="TreeGrafter"/>
</dbReference>
<keyword evidence="12" id="KW-0808">Transferase</keyword>
<evidence type="ECO:0000256" key="4">
    <source>
        <dbReference type="ARBA" id="ARBA00009386"/>
    </source>
</evidence>
<evidence type="ECO:0000256" key="5">
    <source>
        <dbReference type="ARBA" id="ARBA00011157"/>
    </source>
</evidence>
<comment type="caution">
    <text evidence="12">The sequence shown here is derived from an EMBL/GenBank/DDBJ whole genome shotgun (WGS) entry which is preliminary data.</text>
</comment>
<evidence type="ECO:0000256" key="2">
    <source>
        <dbReference type="ARBA" id="ARBA00004477"/>
    </source>
</evidence>
<evidence type="ECO:0000256" key="9">
    <source>
        <dbReference type="ARBA" id="ARBA00022989"/>
    </source>
</evidence>
<comment type="pathway">
    <text evidence="3 11">Protein modification; protein glycosylation.</text>
</comment>
<comment type="subunit">
    <text evidence="5 11">Component of the oligosaccharyltransferase (OST) complex.</text>
</comment>
<dbReference type="Proteomes" id="UP000236333">
    <property type="component" value="Unassembled WGS sequence"/>
</dbReference>
<keyword evidence="7" id="KW-0053">Apoptosis</keyword>
<keyword evidence="6 11" id="KW-0812">Transmembrane</keyword>
<feature type="transmembrane region" description="Helical" evidence="11">
    <location>
        <begin position="21"/>
        <end position="42"/>
    </location>
</feature>
<organism evidence="12 13">
    <name type="scientific">Tetrabaena socialis</name>
    <dbReference type="NCBI Taxonomy" id="47790"/>
    <lineage>
        <taxon>Eukaryota</taxon>
        <taxon>Viridiplantae</taxon>
        <taxon>Chlorophyta</taxon>
        <taxon>core chlorophytes</taxon>
        <taxon>Chlorophyceae</taxon>
        <taxon>CS clade</taxon>
        <taxon>Chlamydomonadales</taxon>
        <taxon>Tetrabaenaceae</taxon>
        <taxon>Tetrabaena</taxon>
    </lineage>
</organism>
<dbReference type="EMBL" id="PGGS01000044">
    <property type="protein sequence ID" value="PNH10887.1"/>
    <property type="molecule type" value="Genomic_DNA"/>
</dbReference>
<dbReference type="GO" id="GO:0016740">
    <property type="term" value="F:transferase activity"/>
    <property type="evidence" value="ECO:0007669"/>
    <property type="project" value="UniProtKB-KW"/>
</dbReference>
<comment type="similarity">
    <text evidence="4 11">Belongs to the DAD/OST2 family.</text>
</comment>
<keyword evidence="9 11" id="KW-1133">Transmembrane helix</keyword>
<dbReference type="PANTHER" id="PTHR10705">
    <property type="entry name" value="DOLICHYL-DIPHOSPHOOLIGOSACCHARIDE--PROTEIN GLYCOSYLTRANSFERASE SUBUNIT DAD1"/>
    <property type="match status" value="1"/>
</dbReference>
<dbReference type="SUPFAM" id="SSF55770">
    <property type="entry name" value="Profilin (actin-binding protein)"/>
    <property type="match status" value="1"/>
</dbReference>
<evidence type="ECO:0000313" key="13">
    <source>
        <dbReference type="Proteomes" id="UP000236333"/>
    </source>
</evidence>
<evidence type="ECO:0000256" key="8">
    <source>
        <dbReference type="ARBA" id="ARBA00022824"/>
    </source>
</evidence>
<keyword evidence="10 11" id="KW-0472">Membrane</keyword>
<evidence type="ECO:0000256" key="1">
    <source>
        <dbReference type="ARBA" id="ARBA00002791"/>
    </source>
</evidence>
<evidence type="ECO:0000256" key="10">
    <source>
        <dbReference type="ARBA" id="ARBA00023136"/>
    </source>
</evidence>
<name>A0A2J8AEE3_9CHLO</name>